<dbReference type="GO" id="GO:0003999">
    <property type="term" value="F:adenine phosphoribosyltransferase activity"/>
    <property type="evidence" value="ECO:0007669"/>
    <property type="project" value="UniProtKB-UniRule"/>
</dbReference>
<evidence type="ECO:0000256" key="10">
    <source>
        <dbReference type="ARBA" id="ARBA00022726"/>
    </source>
</evidence>
<dbReference type="SUPFAM" id="SSF53271">
    <property type="entry name" value="PRTase-like"/>
    <property type="match status" value="1"/>
</dbReference>
<dbReference type="HAMAP" id="MF_00004">
    <property type="entry name" value="Aden_phosphoribosyltr"/>
    <property type="match status" value="1"/>
</dbReference>
<dbReference type="NCBIfam" id="NF002634">
    <property type="entry name" value="PRK02304.1-3"/>
    <property type="match status" value="1"/>
</dbReference>
<evidence type="ECO:0000256" key="4">
    <source>
        <dbReference type="ARBA" id="ARBA00008391"/>
    </source>
</evidence>
<dbReference type="InterPro" id="IPR000836">
    <property type="entry name" value="PRTase_dom"/>
</dbReference>
<keyword evidence="10 11" id="KW-0660">Purine salvage</keyword>
<dbReference type="EMBL" id="PKUQ01000001">
    <property type="protein sequence ID" value="PLW79162.1"/>
    <property type="molecule type" value="Genomic_DNA"/>
</dbReference>
<comment type="pathway">
    <text evidence="3 11">Purine metabolism; AMP biosynthesis via salvage pathway; AMP from adenine: step 1/1.</text>
</comment>
<evidence type="ECO:0000256" key="11">
    <source>
        <dbReference type="HAMAP-Rule" id="MF_00004"/>
    </source>
</evidence>
<dbReference type="PANTHER" id="PTHR11776">
    <property type="entry name" value="ADENINE PHOSPHORIBOSYLTRANSFERASE"/>
    <property type="match status" value="1"/>
</dbReference>
<evidence type="ECO:0000256" key="3">
    <source>
        <dbReference type="ARBA" id="ARBA00004659"/>
    </source>
</evidence>
<dbReference type="Pfam" id="PF00156">
    <property type="entry name" value="Pribosyltran"/>
    <property type="match status" value="1"/>
</dbReference>
<evidence type="ECO:0000256" key="8">
    <source>
        <dbReference type="ARBA" id="ARBA00022676"/>
    </source>
</evidence>
<keyword evidence="14" id="KW-1185">Reference proteome</keyword>
<sequence>MQTSETLDLKSLIRSIPDYPKTGIIFRDITSLIAHGAGFKQSVRQLVDPYRGQGIDKIVGIEARGFIFGGAMAEQLGVGFVPIRKQGKLPGEVIGQDYALEYGTDRIELHADAIKAGEKILLVDDLIATGGTAAAAVDLLRRAGADIVGSAFVIDLPELGGTDALRAKGVDVHCLIAFEGL</sequence>
<accession>A0A2N5XXE1</accession>
<proteinExistence type="inferred from homology"/>
<keyword evidence="7 11" id="KW-0963">Cytoplasm</keyword>
<keyword evidence="9 11" id="KW-0808">Transferase</keyword>
<comment type="function">
    <text evidence="11">Catalyzes a salvage reaction resulting in the formation of AMP, that is energically less costly than de novo synthesis.</text>
</comment>
<dbReference type="FunFam" id="3.40.50.2020:FF:000021">
    <property type="entry name" value="Adenine phosphoribosyltransferase"/>
    <property type="match status" value="1"/>
</dbReference>
<comment type="similarity">
    <text evidence="4 11">Belongs to the purine/pyrimidine phosphoribosyltransferase family.</text>
</comment>
<dbReference type="GO" id="GO:0006166">
    <property type="term" value="P:purine ribonucleoside salvage"/>
    <property type="evidence" value="ECO:0007669"/>
    <property type="project" value="UniProtKB-UniRule"/>
</dbReference>
<gene>
    <name evidence="11" type="primary">apt</name>
    <name evidence="13" type="ORF">C0081_02745</name>
</gene>
<dbReference type="InterPro" id="IPR005764">
    <property type="entry name" value="Ade_phspho_trans"/>
</dbReference>
<evidence type="ECO:0000313" key="13">
    <source>
        <dbReference type="EMBL" id="PLW79162.1"/>
    </source>
</evidence>
<evidence type="ECO:0000256" key="5">
    <source>
        <dbReference type="ARBA" id="ARBA00011738"/>
    </source>
</evidence>
<comment type="caution">
    <text evidence="13">The sequence shown here is derived from an EMBL/GenBank/DDBJ whole genome shotgun (WGS) entry which is preliminary data.</text>
</comment>
<organism evidence="13 14">
    <name type="scientific">Cohaesibacter celericrescens</name>
    <dbReference type="NCBI Taxonomy" id="2067669"/>
    <lineage>
        <taxon>Bacteria</taxon>
        <taxon>Pseudomonadati</taxon>
        <taxon>Pseudomonadota</taxon>
        <taxon>Alphaproteobacteria</taxon>
        <taxon>Hyphomicrobiales</taxon>
        <taxon>Cohaesibacteraceae</taxon>
    </lineage>
</organism>
<dbReference type="GO" id="GO:0005737">
    <property type="term" value="C:cytoplasm"/>
    <property type="evidence" value="ECO:0007669"/>
    <property type="project" value="UniProtKB-SubCell"/>
</dbReference>
<protein>
    <recommendedName>
        <fullName evidence="6 11">Adenine phosphoribosyltransferase</fullName>
        <shortName evidence="11">APRT</shortName>
        <ecNumber evidence="6 11">2.4.2.7</ecNumber>
    </recommendedName>
</protein>
<dbReference type="NCBIfam" id="NF002636">
    <property type="entry name" value="PRK02304.1-5"/>
    <property type="match status" value="1"/>
</dbReference>
<dbReference type="GO" id="GO:0044209">
    <property type="term" value="P:AMP salvage"/>
    <property type="evidence" value="ECO:0007669"/>
    <property type="project" value="UniProtKB-UniRule"/>
</dbReference>
<dbReference type="RefSeq" id="WP_101532244.1">
    <property type="nucleotide sequence ID" value="NZ_JBFHIU010000095.1"/>
</dbReference>
<dbReference type="PANTHER" id="PTHR11776:SF7">
    <property type="entry name" value="PHOSPHORIBOSYLTRANSFERASE DOMAIN-CONTAINING PROTEIN"/>
    <property type="match status" value="1"/>
</dbReference>
<dbReference type="OrthoDB" id="9803963at2"/>
<comment type="subunit">
    <text evidence="5 11">Homodimer.</text>
</comment>
<dbReference type="GO" id="GO:0006168">
    <property type="term" value="P:adenine salvage"/>
    <property type="evidence" value="ECO:0007669"/>
    <property type="project" value="InterPro"/>
</dbReference>
<evidence type="ECO:0000259" key="12">
    <source>
        <dbReference type="Pfam" id="PF00156"/>
    </source>
</evidence>
<evidence type="ECO:0000256" key="1">
    <source>
        <dbReference type="ARBA" id="ARBA00000868"/>
    </source>
</evidence>
<evidence type="ECO:0000313" key="14">
    <source>
        <dbReference type="Proteomes" id="UP000234881"/>
    </source>
</evidence>
<comment type="subcellular location">
    <subcellularLocation>
        <location evidence="2 11">Cytoplasm</location>
    </subcellularLocation>
</comment>
<dbReference type="AlphaFoldDB" id="A0A2N5XXE1"/>
<dbReference type="Gene3D" id="3.40.50.2020">
    <property type="match status" value="1"/>
</dbReference>
<dbReference type="InterPro" id="IPR050120">
    <property type="entry name" value="Adenine_PRTase"/>
</dbReference>
<comment type="catalytic activity">
    <reaction evidence="1 11">
        <text>AMP + diphosphate = 5-phospho-alpha-D-ribose 1-diphosphate + adenine</text>
        <dbReference type="Rhea" id="RHEA:16609"/>
        <dbReference type="ChEBI" id="CHEBI:16708"/>
        <dbReference type="ChEBI" id="CHEBI:33019"/>
        <dbReference type="ChEBI" id="CHEBI:58017"/>
        <dbReference type="ChEBI" id="CHEBI:456215"/>
        <dbReference type="EC" id="2.4.2.7"/>
    </reaction>
</comment>
<dbReference type="NCBIfam" id="TIGR01090">
    <property type="entry name" value="apt"/>
    <property type="match status" value="1"/>
</dbReference>
<reference evidence="13 14" key="1">
    <citation type="submission" date="2018-01" db="EMBL/GenBank/DDBJ databases">
        <title>The draft genome sequence of Cohaesibacter sp. H1304.</title>
        <authorList>
            <person name="Wang N.-N."/>
            <person name="Du Z.-J."/>
        </authorList>
    </citation>
    <scope>NUCLEOTIDE SEQUENCE [LARGE SCALE GENOMIC DNA]</scope>
    <source>
        <strain evidence="13 14">H1304</strain>
    </source>
</reference>
<dbReference type="EC" id="2.4.2.7" evidence="6 11"/>
<feature type="domain" description="Phosphoribosyltransferase" evidence="12">
    <location>
        <begin position="52"/>
        <end position="158"/>
    </location>
</feature>
<evidence type="ECO:0000256" key="7">
    <source>
        <dbReference type="ARBA" id="ARBA00022490"/>
    </source>
</evidence>
<dbReference type="Proteomes" id="UP000234881">
    <property type="component" value="Unassembled WGS sequence"/>
</dbReference>
<evidence type="ECO:0000256" key="6">
    <source>
        <dbReference type="ARBA" id="ARBA00011893"/>
    </source>
</evidence>
<name>A0A2N5XXE1_9HYPH</name>
<dbReference type="CDD" id="cd06223">
    <property type="entry name" value="PRTases_typeI"/>
    <property type="match status" value="1"/>
</dbReference>
<evidence type="ECO:0000256" key="2">
    <source>
        <dbReference type="ARBA" id="ARBA00004496"/>
    </source>
</evidence>
<keyword evidence="8 11" id="KW-0328">Glycosyltransferase</keyword>
<evidence type="ECO:0000256" key="9">
    <source>
        <dbReference type="ARBA" id="ARBA00022679"/>
    </source>
</evidence>
<dbReference type="UniPathway" id="UPA00588">
    <property type="reaction ID" value="UER00646"/>
</dbReference>
<dbReference type="InterPro" id="IPR029057">
    <property type="entry name" value="PRTase-like"/>
</dbReference>